<dbReference type="PANTHER" id="PTHR11552">
    <property type="entry name" value="GLUCOSE-METHANOL-CHOLINE GMC OXIDOREDUCTASE"/>
    <property type="match status" value="1"/>
</dbReference>
<evidence type="ECO:0000256" key="4">
    <source>
        <dbReference type="ARBA" id="ARBA00022729"/>
    </source>
</evidence>
<dbReference type="Pfam" id="PF00732">
    <property type="entry name" value="GMC_oxred_N"/>
    <property type="match status" value="1"/>
</dbReference>
<evidence type="ECO:0000256" key="2">
    <source>
        <dbReference type="ARBA" id="ARBA00010790"/>
    </source>
</evidence>
<dbReference type="Gene3D" id="3.30.560.10">
    <property type="entry name" value="Glucose Oxidase, domain 3"/>
    <property type="match status" value="1"/>
</dbReference>
<evidence type="ECO:0000256" key="5">
    <source>
        <dbReference type="ARBA" id="ARBA00022827"/>
    </source>
</evidence>
<evidence type="ECO:0000256" key="3">
    <source>
        <dbReference type="ARBA" id="ARBA00022630"/>
    </source>
</evidence>
<keyword evidence="3 8" id="KW-0285">Flavoprotein</keyword>
<comment type="cofactor">
    <cofactor evidence="1">
        <name>FAD</name>
        <dbReference type="ChEBI" id="CHEBI:57692"/>
    </cofactor>
</comment>
<dbReference type="EMBL" id="ML211219">
    <property type="protein sequence ID" value="TFK86052.1"/>
    <property type="molecule type" value="Genomic_DNA"/>
</dbReference>
<dbReference type="GO" id="GO:0050660">
    <property type="term" value="F:flavin adenine dinucleotide binding"/>
    <property type="evidence" value="ECO:0007669"/>
    <property type="project" value="InterPro"/>
</dbReference>
<dbReference type="Gene3D" id="3.50.50.60">
    <property type="entry name" value="FAD/NAD(P)-binding domain"/>
    <property type="match status" value="1"/>
</dbReference>
<dbReference type="InterPro" id="IPR007867">
    <property type="entry name" value="GMC_OxRtase_C"/>
</dbReference>
<proteinExistence type="inferred from homology"/>
<organism evidence="11 12">
    <name type="scientific">Polyporus arcularius HHB13444</name>
    <dbReference type="NCBI Taxonomy" id="1314778"/>
    <lineage>
        <taxon>Eukaryota</taxon>
        <taxon>Fungi</taxon>
        <taxon>Dikarya</taxon>
        <taxon>Basidiomycota</taxon>
        <taxon>Agaricomycotina</taxon>
        <taxon>Agaricomycetes</taxon>
        <taxon>Polyporales</taxon>
        <taxon>Polyporaceae</taxon>
        <taxon>Polyporus</taxon>
    </lineage>
</organism>
<accession>A0A5C3P9R9</accession>
<evidence type="ECO:0000259" key="9">
    <source>
        <dbReference type="PROSITE" id="PS00623"/>
    </source>
</evidence>
<dbReference type="InterPro" id="IPR000172">
    <property type="entry name" value="GMC_OxRdtase_N"/>
</dbReference>
<evidence type="ECO:0000256" key="6">
    <source>
        <dbReference type="ARBA" id="ARBA00023002"/>
    </source>
</evidence>
<keyword evidence="5 8" id="KW-0274">FAD</keyword>
<keyword evidence="6" id="KW-0560">Oxidoreductase</keyword>
<dbReference type="PIRSF" id="PIRSF000137">
    <property type="entry name" value="Alcohol_oxidase"/>
    <property type="match status" value="1"/>
</dbReference>
<reference evidence="11 12" key="1">
    <citation type="journal article" date="2019" name="Nat. Ecol. Evol.">
        <title>Megaphylogeny resolves global patterns of mushroom evolution.</title>
        <authorList>
            <person name="Varga T."/>
            <person name="Krizsan K."/>
            <person name="Foldi C."/>
            <person name="Dima B."/>
            <person name="Sanchez-Garcia M."/>
            <person name="Sanchez-Ramirez S."/>
            <person name="Szollosi G.J."/>
            <person name="Szarkandi J.G."/>
            <person name="Papp V."/>
            <person name="Albert L."/>
            <person name="Andreopoulos W."/>
            <person name="Angelini C."/>
            <person name="Antonin V."/>
            <person name="Barry K.W."/>
            <person name="Bougher N.L."/>
            <person name="Buchanan P."/>
            <person name="Buyck B."/>
            <person name="Bense V."/>
            <person name="Catcheside P."/>
            <person name="Chovatia M."/>
            <person name="Cooper J."/>
            <person name="Damon W."/>
            <person name="Desjardin D."/>
            <person name="Finy P."/>
            <person name="Geml J."/>
            <person name="Haridas S."/>
            <person name="Hughes K."/>
            <person name="Justo A."/>
            <person name="Karasinski D."/>
            <person name="Kautmanova I."/>
            <person name="Kiss B."/>
            <person name="Kocsube S."/>
            <person name="Kotiranta H."/>
            <person name="LaButti K.M."/>
            <person name="Lechner B.E."/>
            <person name="Liimatainen K."/>
            <person name="Lipzen A."/>
            <person name="Lukacs Z."/>
            <person name="Mihaltcheva S."/>
            <person name="Morgado L.N."/>
            <person name="Niskanen T."/>
            <person name="Noordeloos M.E."/>
            <person name="Ohm R.A."/>
            <person name="Ortiz-Santana B."/>
            <person name="Ovrebo C."/>
            <person name="Racz N."/>
            <person name="Riley R."/>
            <person name="Savchenko A."/>
            <person name="Shiryaev A."/>
            <person name="Soop K."/>
            <person name="Spirin V."/>
            <person name="Szebenyi C."/>
            <person name="Tomsovsky M."/>
            <person name="Tulloss R.E."/>
            <person name="Uehling J."/>
            <person name="Grigoriev I.V."/>
            <person name="Vagvolgyi C."/>
            <person name="Papp T."/>
            <person name="Martin F.M."/>
            <person name="Miettinen O."/>
            <person name="Hibbett D.S."/>
            <person name="Nagy L.G."/>
        </authorList>
    </citation>
    <scope>NUCLEOTIDE SEQUENCE [LARGE SCALE GENOMIC DNA]</scope>
    <source>
        <strain evidence="11 12">HHB13444</strain>
    </source>
</reference>
<dbReference type="InterPro" id="IPR036188">
    <property type="entry name" value="FAD/NAD-bd_sf"/>
</dbReference>
<name>A0A5C3P9R9_9APHY</name>
<feature type="domain" description="Glucose-methanol-choline oxidoreductase N-terminal" evidence="10">
    <location>
        <begin position="280"/>
        <end position="294"/>
    </location>
</feature>
<dbReference type="SUPFAM" id="SSF54373">
    <property type="entry name" value="FAD-linked reductases, C-terminal domain"/>
    <property type="match status" value="1"/>
</dbReference>
<dbReference type="Pfam" id="PF05199">
    <property type="entry name" value="GMC_oxred_C"/>
    <property type="match status" value="1"/>
</dbReference>
<evidence type="ECO:0000256" key="7">
    <source>
        <dbReference type="PIRSR" id="PIRSR000137-1"/>
    </source>
</evidence>
<dbReference type="InParanoid" id="A0A5C3P9R9"/>
<feature type="active site" description="Proton acceptor" evidence="7">
    <location>
        <position position="576"/>
    </location>
</feature>
<keyword evidence="4" id="KW-0732">Signal</keyword>
<comment type="similarity">
    <text evidence="2 8">Belongs to the GMC oxidoreductase family.</text>
</comment>
<dbReference type="InterPro" id="IPR012132">
    <property type="entry name" value="GMC_OxRdtase"/>
</dbReference>
<gene>
    <name evidence="11" type="ORF">K466DRAFT_167091</name>
</gene>
<dbReference type="GO" id="GO:0016614">
    <property type="term" value="F:oxidoreductase activity, acting on CH-OH group of donors"/>
    <property type="evidence" value="ECO:0007669"/>
    <property type="project" value="InterPro"/>
</dbReference>
<sequence>MTPEDFAARTYDYIIVGGGTAGLALAARLTEDPTVTVGVIEAGGRHVDAPGVTIPGMAGSTLGNPSFDWAFMTIPQKHANNRPIYQPRGKGLGGSSMINFLGYHRASAREYDALEALGNTGWNWKELLKYFKKSETTLPVEPKHGADYGLSVPDTQMHGTSGPIVKAYSNHFDALHLPLIEALETLGVPKNPEPDNGHPVGTSTLFCSVDSRNATRSYAGNAYYEPSAGRLNLAVLTEPIASRILFRQDATPLIATGVEFLNADKVYTVSANKEVILCAGAFQSPQLLELSGIGNKEILGKHGVETLVDLPAVGENLQDHPYVYLIHEIDSKHETVDLVREPEWMAKQVELYKTREGFLSSAATSLSSFLPAKAFATEEQMRRWKETALKCVETAPKGLKKQLQLQLEWFHDPSSGEAELIPFPGFFAGSGLQPVPQSRYSSMLCAVMHPLSRGSVHISSKDPKASPAIDPNYFSNPVDMEVLLAALKFALKLYETSPIKDSVIGRIAPTAEDCASDEALVEYIKNGCGCVYHPLGTASMLPREDGGVVDSELRVYGTANVRVVDASILPMELAAHIQATVYAVAEKAADIIKQSNK</sequence>
<protein>
    <submittedName>
        <fullName evidence="11">GMC oxidoreductase</fullName>
    </submittedName>
</protein>
<dbReference type="PANTHER" id="PTHR11552:SF201">
    <property type="entry name" value="GLUCOSE-METHANOL-CHOLINE OXIDOREDUCTASE N-TERMINAL DOMAIN-CONTAINING PROTEIN"/>
    <property type="match status" value="1"/>
</dbReference>
<feature type="active site" description="Proton donor" evidence="7">
    <location>
        <position position="533"/>
    </location>
</feature>
<keyword evidence="12" id="KW-1185">Reference proteome</keyword>
<evidence type="ECO:0000259" key="10">
    <source>
        <dbReference type="PROSITE" id="PS00624"/>
    </source>
</evidence>
<dbReference type="SUPFAM" id="SSF51905">
    <property type="entry name" value="FAD/NAD(P)-binding domain"/>
    <property type="match status" value="1"/>
</dbReference>
<dbReference type="AlphaFoldDB" id="A0A5C3P9R9"/>
<dbReference type="Proteomes" id="UP000308197">
    <property type="component" value="Unassembled WGS sequence"/>
</dbReference>
<feature type="domain" description="Glucose-methanol-choline oxidoreductase N-terminal" evidence="9">
    <location>
        <begin position="89"/>
        <end position="112"/>
    </location>
</feature>
<evidence type="ECO:0000313" key="12">
    <source>
        <dbReference type="Proteomes" id="UP000308197"/>
    </source>
</evidence>
<dbReference type="PROSITE" id="PS00623">
    <property type="entry name" value="GMC_OXRED_1"/>
    <property type="match status" value="1"/>
</dbReference>
<dbReference type="STRING" id="1314778.A0A5C3P9R9"/>
<evidence type="ECO:0000256" key="8">
    <source>
        <dbReference type="RuleBase" id="RU003968"/>
    </source>
</evidence>
<dbReference type="PROSITE" id="PS00624">
    <property type="entry name" value="GMC_OXRED_2"/>
    <property type="match status" value="1"/>
</dbReference>
<evidence type="ECO:0000313" key="11">
    <source>
        <dbReference type="EMBL" id="TFK86052.1"/>
    </source>
</evidence>
<evidence type="ECO:0000256" key="1">
    <source>
        <dbReference type="ARBA" id="ARBA00001974"/>
    </source>
</evidence>